<accession>A0A0C2THZ4</accession>
<dbReference type="EMBL" id="KN818235">
    <property type="protein sequence ID" value="KIL66564.1"/>
    <property type="molecule type" value="Genomic_DNA"/>
</dbReference>
<proteinExistence type="predicted"/>
<sequence>MAPQRASRIEAWRAIWAMCAAERAIMGRLGTTSCRGGALCFVRYRLVTMPWRYLVSQIKNPWRYLVSQVLWIKNHIVPWRYLVFVESCFTDYTSCRGGTLCFVLYRLGAVESPSTPSEPHQVCELDAVSEESK</sequence>
<protein>
    <submittedName>
        <fullName evidence="1">Uncharacterized protein</fullName>
    </submittedName>
</protein>
<reference evidence="1 2" key="1">
    <citation type="submission" date="2014-04" db="EMBL/GenBank/DDBJ databases">
        <title>Evolutionary Origins and Diversification of the Mycorrhizal Mutualists.</title>
        <authorList>
            <consortium name="DOE Joint Genome Institute"/>
            <consortium name="Mycorrhizal Genomics Consortium"/>
            <person name="Kohler A."/>
            <person name="Kuo A."/>
            <person name="Nagy L.G."/>
            <person name="Floudas D."/>
            <person name="Copeland A."/>
            <person name="Barry K.W."/>
            <person name="Cichocki N."/>
            <person name="Veneault-Fourrey C."/>
            <person name="LaButti K."/>
            <person name="Lindquist E.A."/>
            <person name="Lipzen A."/>
            <person name="Lundell T."/>
            <person name="Morin E."/>
            <person name="Murat C."/>
            <person name="Riley R."/>
            <person name="Ohm R."/>
            <person name="Sun H."/>
            <person name="Tunlid A."/>
            <person name="Henrissat B."/>
            <person name="Grigoriev I.V."/>
            <person name="Hibbett D.S."/>
            <person name="Martin F."/>
        </authorList>
    </citation>
    <scope>NUCLEOTIDE SEQUENCE [LARGE SCALE GENOMIC DNA]</scope>
    <source>
        <strain evidence="1 2">Koide BX008</strain>
    </source>
</reference>
<keyword evidence="2" id="KW-1185">Reference proteome</keyword>
<evidence type="ECO:0000313" key="2">
    <source>
        <dbReference type="Proteomes" id="UP000054549"/>
    </source>
</evidence>
<dbReference type="AlphaFoldDB" id="A0A0C2THZ4"/>
<gene>
    <name evidence="1" type="ORF">M378DRAFT_197408</name>
</gene>
<dbReference type="InParanoid" id="A0A0C2THZ4"/>
<dbReference type="Proteomes" id="UP000054549">
    <property type="component" value="Unassembled WGS sequence"/>
</dbReference>
<organism evidence="1 2">
    <name type="scientific">Amanita muscaria (strain Koide BX008)</name>
    <dbReference type="NCBI Taxonomy" id="946122"/>
    <lineage>
        <taxon>Eukaryota</taxon>
        <taxon>Fungi</taxon>
        <taxon>Dikarya</taxon>
        <taxon>Basidiomycota</taxon>
        <taxon>Agaricomycotina</taxon>
        <taxon>Agaricomycetes</taxon>
        <taxon>Agaricomycetidae</taxon>
        <taxon>Agaricales</taxon>
        <taxon>Pluteineae</taxon>
        <taxon>Amanitaceae</taxon>
        <taxon>Amanita</taxon>
    </lineage>
</organism>
<dbReference type="HOGENOM" id="CLU_1906212_0_0_1"/>
<name>A0A0C2THZ4_AMAMK</name>
<evidence type="ECO:0000313" key="1">
    <source>
        <dbReference type="EMBL" id="KIL66564.1"/>
    </source>
</evidence>